<dbReference type="InterPro" id="IPR000277">
    <property type="entry name" value="Cys/Met-Metab_PyrdxlP-dep_enz"/>
</dbReference>
<dbReference type="PIRSF" id="PIRSF001434">
    <property type="entry name" value="CGS"/>
    <property type="match status" value="1"/>
</dbReference>
<dbReference type="Gene3D" id="3.40.640.10">
    <property type="entry name" value="Type I PLP-dependent aspartate aminotransferase-like (Major domain)"/>
    <property type="match status" value="1"/>
</dbReference>
<reference evidence="4 5" key="1">
    <citation type="submission" date="2023-08" db="EMBL/GenBank/DDBJ databases">
        <title>The draft genome sequence of Paracraurococcus sp. LOR1-02.</title>
        <authorList>
            <person name="Kingkaew E."/>
            <person name="Tanasupawat S."/>
        </authorList>
    </citation>
    <scope>NUCLEOTIDE SEQUENCE [LARGE SCALE GENOMIC DNA]</scope>
    <source>
        <strain evidence="4 5">LOR1-02</strain>
    </source>
</reference>
<evidence type="ECO:0000256" key="1">
    <source>
        <dbReference type="ARBA" id="ARBA00001933"/>
    </source>
</evidence>
<evidence type="ECO:0000313" key="4">
    <source>
        <dbReference type="EMBL" id="MDO9706890.1"/>
    </source>
</evidence>
<dbReference type="PANTHER" id="PTHR11808">
    <property type="entry name" value="TRANS-SULFURATION ENZYME FAMILY MEMBER"/>
    <property type="match status" value="1"/>
</dbReference>
<dbReference type="Gene3D" id="3.90.1150.10">
    <property type="entry name" value="Aspartate Aminotransferase, domain 1"/>
    <property type="match status" value="1"/>
</dbReference>
<evidence type="ECO:0000256" key="3">
    <source>
        <dbReference type="RuleBase" id="RU362118"/>
    </source>
</evidence>
<sequence>MAKDRSHHTTIGNHRLSPETLMLGYGYDPALSEGSVKPPVFLTSTFVFRSAEEGRDYFDVVAGRKEAPEGGAGLVYSRFNHPNSEIVEDRLSLWDGAETALLFSSGMAAIATTIMAHARPGDAILHSQPLYGGTETLLAKTFRDFGIAAEGFHDGSNPEAIEAAAQRAMDKGRVSLVLVETPSNPLNTLVDLAAVRAAADRIGQVQGHRPFIACDNTMLGPVFQQPLRHGVDVVLYSLTKYVGGHSDLVAGAAVGSRAQLRAIRLLRGAIGTQLDPHSCWMLGRSLETLSLRMRAAARNAELVAEFLERHPRIATVHALNHLPEGGPARRVYEAQCSGPGSTFSIALAGGQAEAFRVLNALRIFKLAVSLGGTESLASHPASTTHSGVPEEVRARIGVTDGLIRLSIGIENPDDLIADLAQALGSLDA</sequence>
<gene>
    <name evidence="4" type="ORF">Q7A36_00950</name>
</gene>
<proteinExistence type="inferred from homology"/>
<keyword evidence="2 3" id="KW-0663">Pyridoxal phosphate</keyword>
<dbReference type="PROSITE" id="PS00868">
    <property type="entry name" value="CYS_MET_METAB_PP"/>
    <property type="match status" value="1"/>
</dbReference>
<dbReference type="InterPro" id="IPR015421">
    <property type="entry name" value="PyrdxlP-dep_Trfase_major"/>
</dbReference>
<evidence type="ECO:0000256" key="2">
    <source>
        <dbReference type="ARBA" id="ARBA00022898"/>
    </source>
</evidence>
<dbReference type="RefSeq" id="WP_305101760.1">
    <property type="nucleotide sequence ID" value="NZ_JAUTWS010000001.1"/>
</dbReference>
<dbReference type="CDD" id="cd00614">
    <property type="entry name" value="CGS_like"/>
    <property type="match status" value="1"/>
</dbReference>
<dbReference type="Pfam" id="PF01053">
    <property type="entry name" value="Cys_Met_Meta_PP"/>
    <property type="match status" value="1"/>
</dbReference>
<dbReference type="PANTHER" id="PTHR11808:SF86">
    <property type="entry name" value="METHIONINE GAMMA-LYASE"/>
    <property type="match status" value="1"/>
</dbReference>
<dbReference type="SUPFAM" id="SSF53383">
    <property type="entry name" value="PLP-dependent transferases"/>
    <property type="match status" value="1"/>
</dbReference>
<dbReference type="InterPro" id="IPR054542">
    <property type="entry name" value="Cys_met_metab_PP"/>
</dbReference>
<dbReference type="InterPro" id="IPR015422">
    <property type="entry name" value="PyrdxlP-dep_Trfase_small"/>
</dbReference>
<keyword evidence="5" id="KW-1185">Reference proteome</keyword>
<dbReference type="EMBL" id="JAUTWS010000001">
    <property type="protein sequence ID" value="MDO9706890.1"/>
    <property type="molecule type" value="Genomic_DNA"/>
</dbReference>
<name>A0ABT9DST2_9PROT</name>
<evidence type="ECO:0000313" key="5">
    <source>
        <dbReference type="Proteomes" id="UP001243009"/>
    </source>
</evidence>
<protein>
    <submittedName>
        <fullName evidence="4">Cystathionine gamma-synthase family protein</fullName>
    </submittedName>
</protein>
<dbReference type="NCBIfam" id="NF005455">
    <property type="entry name" value="PRK07049.1"/>
    <property type="match status" value="1"/>
</dbReference>
<accession>A0ABT9DST2</accession>
<dbReference type="Proteomes" id="UP001243009">
    <property type="component" value="Unassembled WGS sequence"/>
</dbReference>
<comment type="similarity">
    <text evidence="3">Belongs to the trans-sulfuration enzymes family.</text>
</comment>
<organism evidence="4 5">
    <name type="scientific">Paracraurococcus lichenis</name>
    <dbReference type="NCBI Taxonomy" id="3064888"/>
    <lineage>
        <taxon>Bacteria</taxon>
        <taxon>Pseudomonadati</taxon>
        <taxon>Pseudomonadota</taxon>
        <taxon>Alphaproteobacteria</taxon>
        <taxon>Acetobacterales</taxon>
        <taxon>Roseomonadaceae</taxon>
        <taxon>Paracraurococcus</taxon>
    </lineage>
</organism>
<dbReference type="InterPro" id="IPR015424">
    <property type="entry name" value="PyrdxlP-dep_Trfase"/>
</dbReference>
<comment type="cofactor">
    <cofactor evidence="1 3">
        <name>pyridoxal 5'-phosphate</name>
        <dbReference type="ChEBI" id="CHEBI:597326"/>
    </cofactor>
</comment>
<comment type="caution">
    <text evidence="4">The sequence shown here is derived from an EMBL/GenBank/DDBJ whole genome shotgun (WGS) entry which is preliminary data.</text>
</comment>